<keyword evidence="1" id="KW-0233">DNA recombination</keyword>
<proteinExistence type="predicted"/>
<organism evidence="2 3">
    <name type="scientific">Listeria cossartiae subsp. cayugensis</name>
    <dbReference type="NCBI Taxonomy" id="2713505"/>
    <lineage>
        <taxon>Bacteria</taxon>
        <taxon>Bacillati</taxon>
        <taxon>Bacillota</taxon>
        <taxon>Bacilli</taxon>
        <taxon>Bacillales</taxon>
        <taxon>Listeriaceae</taxon>
        <taxon>Listeria</taxon>
        <taxon>Listeria cossartiae</taxon>
    </lineage>
</organism>
<dbReference type="EMBL" id="JASBAM010000001">
    <property type="protein sequence ID" value="MDT0112621.1"/>
    <property type="molecule type" value="Genomic_DNA"/>
</dbReference>
<evidence type="ECO:0000256" key="1">
    <source>
        <dbReference type="ARBA" id="ARBA00023172"/>
    </source>
</evidence>
<dbReference type="RefSeq" id="WP_311168756.1">
    <property type="nucleotide sequence ID" value="NZ_JASAYY010000001.1"/>
</dbReference>
<reference evidence="2 3" key="1">
    <citation type="submission" date="2023-05" db="EMBL/GenBank/DDBJ databases">
        <title>A Combination of Whole Genome Sequencing and Metagenomics Reveals Diversity of Listeria spp. in Soil Collected from the Nantahala National Forest.</title>
        <authorList>
            <person name="Wang J."/>
            <person name="Schamp C.N."/>
            <person name="Hudson L.K."/>
            <person name="Chaggar H.K."/>
            <person name="Bryan D.W."/>
            <person name="Radosevich M."/>
            <person name="Denes T.G."/>
        </authorList>
    </citation>
    <scope>NUCLEOTIDE SEQUENCE [LARGE SCALE GENOMIC DNA]</scope>
    <source>
        <strain evidence="2 3">UTK S2-0002</strain>
    </source>
</reference>
<accession>A0ABU2IIX5</accession>
<evidence type="ECO:0000313" key="2">
    <source>
        <dbReference type="EMBL" id="MDT0112621.1"/>
    </source>
</evidence>
<protein>
    <recommendedName>
        <fullName evidence="4">Integrase</fullName>
    </recommendedName>
</protein>
<dbReference type="InterPro" id="IPR013762">
    <property type="entry name" value="Integrase-like_cat_sf"/>
</dbReference>
<dbReference type="InterPro" id="IPR011010">
    <property type="entry name" value="DNA_brk_join_enz"/>
</dbReference>
<comment type="caution">
    <text evidence="2">The sequence shown here is derived from an EMBL/GenBank/DDBJ whole genome shotgun (WGS) entry which is preliminary data.</text>
</comment>
<evidence type="ECO:0000313" key="3">
    <source>
        <dbReference type="Proteomes" id="UP001252688"/>
    </source>
</evidence>
<dbReference type="Gene3D" id="1.10.443.10">
    <property type="entry name" value="Intergrase catalytic core"/>
    <property type="match status" value="1"/>
</dbReference>
<evidence type="ECO:0008006" key="4">
    <source>
        <dbReference type="Google" id="ProtNLM"/>
    </source>
</evidence>
<dbReference type="SUPFAM" id="SSF56349">
    <property type="entry name" value="DNA breaking-rejoining enzymes"/>
    <property type="match status" value="1"/>
</dbReference>
<keyword evidence="3" id="KW-1185">Reference proteome</keyword>
<gene>
    <name evidence="2" type="ORF">QJV37_00595</name>
</gene>
<sequence length="41" mass="4766">MNDLRKFIGHKNSSMTDHYSHATDEGREKLMNTMKDRLSGI</sequence>
<name>A0ABU2IIX5_9LIST</name>
<dbReference type="Proteomes" id="UP001252688">
    <property type="component" value="Unassembled WGS sequence"/>
</dbReference>